<name>A0A832MJA8_UNCEI</name>
<gene>
    <name evidence="2" type="ORF">ENR23_04660</name>
</gene>
<feature type="domain" description="DUF6431" evidence="1">
    <location>
        <begin position="60"/>
        <end position="115"/>
    </location>
</feature>
<reference evidence="2" key="1">
    <citation type="journal article" date="2020" name="mSystems">
        <title>Genome- and Community-Level Interaction Insights into Carbon Utilization and Element Cycling Functions of Hydrothermarchaeota in Hydrothermal Sediment.</title>
        <authorList>
            <person name="Zhou Z."/>
            <person name="Liu Y."/>
            <person name="Xu W."/>
            <person name="Pan J."/>
            <person name="Luo Z.H."/>
            <person name="Li M."/>
        </authorList>
    </citation>
    <scope>NUCLEOTIDE SEQUENCE [LARGE SCALE GENOMIC DNA]</scope>
    <source>
        <strain evidence="2">SpSt-381</strain>
    </source>
</reference>
<dbReference type="Pfam" id="PF20020">
    <property type="entry name" value="DUF6431"/>
    <property type="match status" value="1"/>
</dbReference>
<comment type="caution">
    <text evidence="2">The sequence shown here is derived from an EMBL/GenBank/DDBJ whole genome shotgun (WGS) entry which is preliminary data.</text>
</comment>
<evidence type="ECO:0000259" key="1">
    <source>
        <dbReference type="Pfam" id="PF20020"/>
    </source>
</evidence>
<proteinExistence type="predicted"/>
<dbReference type="AlphaFoldDB" id="A0A832MJA8"/>
<protein>
    <submittedName>
        <fullName evidence="2">Transposase family protein</fullName>
    </submittedName>
</protein>
<sequence length="204" mass="22065">MAGNRSASRVVHSATECKFWLSKPPSVDDARPARCPGCDGAGREVGRALMIVGHGRRDRQQRGPQVADGTPVTLVVAIRRYRCRRCEAVLTVVPRDVAPRRHYSRPAIALALARLGLLGEPAATVRRAISPWRVSATPGWRTLRRWTQAVREGRLFPTVAASSATTIDRALARRIAQVVMGHAPPTVRGTPVLAQVFAGAVAMA</sequence>
<accession>A0A832MJA8</accession>
<dbReference type="InterPro" id="IPR045536">
    <property type="entry name" value="DUF6431"/>
</dbReference>
<organism evidence="2">
    <name type="scientific">Eiseniibacteriota bacterium</name>
    <dbReference type="NCBI Taxonomy" id="2212470"/>
    <lineage>
        <taxon>Bacteria</taxon>
        <taxon>Candidatus Eiseniibacteriota</taxon>
    </lineage>
</organism>
<evidence type="ECO:0000313" key="2">
    <source>
        <dbReference type="EMBL" id="HGZ42710.1"/>
    </source>
</evidence>
<dbReference type="EMBL" id="DSQF01000009">
    <property type="protein sequence ID" value="HGZ42710.1"/>
    <property type="molecule type" value="Genomic_DNA"/>
</dbReference>